<dbReference type="InterPro" id="IPR001322">
    <property type="entry name" value="Lamin_tail_dom"/>
</dbReference>
<keyword evidence="4" id="KW-0969">Cilium</keyword>
<keyword evidence="3" id="KW-0963">Cytoplasm</keyword>
<dbReference type="InterPro" id="IPR014756">
    <property type="entry name" value="Ig_E-set"/>
</dbReference>
<protein>
    <submittedName>
        <fullName evidence="7">Choice-of-anchor D domain-containing protein</fullName>
    </submittedName>
</protein>
<dbReference type="InterPro" id="IPR053879">
    <property type="entry name" value="HYDIN_VesB_CFA65-like_Ig"/>
</dbReference>
<gene>
    <name evidence="7" type="ORF">J4051_01840</name>
</gene>
<evidence type="ECO:0000256" key="3">
    <source>
        <dbReference type="ARBA" id="ARBA00022490"/>
    </source>
</evidence>
<comment type="caution">
    <text evidence="7">The sequence shown here is derived from an EMBL/GenBank/DDBJ whole genome shotgun (WGS) entry which is preliminary data.</text>
</comment>
<evidence type="ECO:0000256" key="2">
    <source>
        <dbReference type="ARBA" id="ARBA00004496"/>
    </source>
</evidence>
<dbReference type="InterPro" id="IPR013783">
    <property type="entry name" value="Ig-like_fold"/>
</dbReference>
<dbReference type="PROSITE" id="PS51841">
    <property type="entry name" value="LTD"/>
    <property type="match status" value="1"/>
</dbReference>
<evidence type="ECO:0000256" key="1">
    <source>
        <dbReference type="ARBA" id="ARBA00004138"/>
    </source>
</evidence>
<dbReference type="Gene3D" id="2.60.40.10">
    <property type="entry name" value="Immunoglobulins"/>
    <property type="match status" value="2"/>
</dbReference>
<accession>A0ABS3SMY2</accession>
<evidence type="ECO:0000313" key="7">
    <source>
        <dbReference type="EMBL" id="MBO3096994.1"/>
    </source>
</evidence>
<dbReference type="CDD" id="cd00102">
    <property type="entry name" value="IPT"/>
    <property type="match status" value="1"/>
</dbReference>
<proteinExistence type="predicted"/>
<dbReference type="NCBIfam" id="NF012200">
    <property type="entry name" value="choice_anch_D"/>
    <property type="match status" value="1"/>
</dbReference>
<comment type="subcellular location">
    <subcellularLocation>
        <location evidence="1">Cell projection</location>
        <location evidence="1">Cilium</location>
    </subcellularLocation>
    <subcellularLocation>
        <location evidence="2">Cytoplasm</location>
    </subcellularLocation>
</comment>
<dbReference type="EMBL" id="JAGEVG010000002">
    <property type="protein sequence ID" value="MBO3096994.1"/>
    <property type="molecule type" value="Genomic_DNA"/>
</dbReference>
<feature type="domain" description="LTD" evidence="6">
    <location>
        <begin position="637"/>
        <end position="779"/>
    </location>
</feature>
<sequence>MIKKYVLLLVAFLCFGLFGYGQGSESFTNSNATASYTNGSYLGDNGITWTYVESRNQGDFPITGSSLMLRRVSDQSRVTSSPIPNGIGSFTCRLLKGFTGAGNRQVELFVNGVSQGTSIAWDNTTVQTFTVNTINITGDVIIEIRNITPYQVVIDDIVWTAASTTTVDNCNLQFPQNGNIAVGDGFDVYAQVYKAGVTEAAGPDSGMAAWIGYNTIDNNPNSSGWTWLPAAYNAQAANNHEYVANIGPALASGNYYYASRFQLDDGPYRYGGYSGLGGGFWNGTSNRSGELSVDTVDFCNLQFPGFGSINLGDDFDIYGQVYEEGVTPGVGQGHGIIAEIGFSLTNSNPNTWTNWIPATYNINCLDCNNGQNDEYSANLGAVITSPGTYYYATRFRLNGGIWSYGGILADGSAGNFWDGTTYISGVLNVMAPEIRVEANVHPYLEIANGEMSPFSLRNTLFAAQYVGASQSKTYRILNLGNLDLTVSSVIIMGLNPGDFTITVHPATTILPGTFSILEIEFSPLVAGVRNAMVSIVNNDNDENPYTFAIRGTGLCVATSTMIAPTNGPAGTIATVTGTNFDSSTSGSMNGIAMATAFINSTTIEVTIPEQASTGQIVVVNNIGCTSTIPFTVIDSQIGGCEGIPALSDLFISEITDATVGGLSYIEIYNGTGATVFLGAYSLAIYNNGSSAPTNTFSLQDVPLANNSTYVVAIGVAANPTNSNSCPQDGGNGQFAALTNTLISGINKKDNEHDAIRLLKSNGTEVVDEFGVYMDNSWMDATIITGDRGFNFRRLNIASLLPNPIFNLSDWNVIDWVGSGPSSCHTNDYSDIGHFDFSGGASPTLTLHPVAPSSGCVLNASLTVSGTEGVPGGYSLMYQWYYNAPGTTNWIEILETNLDYSGQQTDHLNILSTLDLDGYQYYAQIRENNATCFSASNVVRLEINQTTWDGFNWHPSIPDDQTTAIINGHYTTSPTSGSFTACSLVVNSGFTLNITENYYVEVITDVIVNGNSPMDFGDIFVDSNAAFVQRGDDANAGTFTLEIPAAARVRKHTAQKQNWYDYTYWSSPVTNETVESALSMASPNRRFYFEAANYEDTNGDDVDDNGDDWQLATGRMIPGVGYASTSNNSGTFPRSDTTTFSGEFNNGNISLTIHTNNIETDNDWNFIGNPYASAIDFKLVHSHNSDVISGAAYLWSQASPPLASNPGNQVLNFNRNDYAIITVGSGNTAGGTAEIPSDYIPSGQGFFVIGIHDGGTLTFKNSMRMADATSNSQFFRNATSEVPNKFWINLTSDNGIFNQILVAYVEGATDGVDGFAYDAERNLSTGLSAIIYTEIPESIKKYAIQGKAINSLNLDEAVALGFKTSISQPTLYKLSIAQLQGEFFDENNLFIKDNLLDIEHNLSVSDYNFTSATGEFNDRFVISFKNQTLSAAEYILDTTEVSIIGLSNGQVEFSVGQNLSIKSVEIMDVLGSTLHHLKGSNAKEVYSLNHLSQAAYIARVELSNGQIISKRFVLNSGF</sequence>
<reference evidence="7 8" key="1">
    <citation type="submission" date="2021-03" db="EMBL/GenBank/DDBJ databases">
        <title>Gelidibacter sp. nov., isolated from costal sediment.</title>
        <authorList>
            <person name="Lun K.-Y."/>
        </authorList>
    </citation>
    <scope>NUCLEOTIDE SEQUENCE [LARGE SCALE GENOMIC DNA]</scope>
    <source>
        <strain evidence="7 8">DF109</strain>
    </source>
</reference>
<evidence type="ECO:0000256" key="4">
    <source>
        <dbReference type="ARBA" id="ARBA00023069"/>
    </source>
</evidence>
<evidence type="ECO:0000259" key="6">
    <source>
        <dbReference type="PROSITE" id="PS51841"/>
    </source>
</evidence>
<name>A0ABS3SMY2_9FLAO</name>
<dbReference type="Pfam" id="PF00932">
    <property type="entry name" value="LTD"/>
    <property type="match status" value="1"/>
</dbReference>
<organism evidence="7 8">
    <name type="scientific">Gelidibacter pelagius</name>
    <dbReference type="NCBI Taxonomy" id="2819985"/>
    <lineage>
        <taxon>Bacteria</taxon>
        <taxon>Pseudomonadati</taxon>
        <taxon>Bacteroidota</taxon>
        <taxon>Flavobacteriia</taxon>
        <taxon>Flavobacteriales</taxon>
        <taxon>Flavobacteriaceae</taxon>
        <taxon>Gelidibacter</taxon>
    </lineage>
</organism>
<dbReference type="RefSeq" id="WP_208232021.1">
    <property type="nucleotide sequence ID" value="NZ_JAGEVG010000002.1"/>
</dbReference>
<dbReference type="Pfam" id="PF22544">
    <property type="entry name" value="HYDIN_VesB_CFA65-like_Ig"/>
    <property type="match status" value="1"/>
</dbReference>
<dbReference type="SUPFAM" id="SSF81296">
    <property type="entry name" value="E set domains"/>
    <property type="match status" value="1"/>
</dbReference>
<keyword evidence="5" id="KW-0966">Cell projection</keyword>
<keyword evidence="8" id="KW-1185">Reference proteome</keyword>
<evidence type="ECO:0000313" key="8">
    <source>
        <dbReference type="Proteomes" id="UP000681315"/>
    </source>
</evidence>
<dbReference type="Proteomes" id="UP000681315">
    <property type="component" value="Unassembled WGS sequence"/>
</dbReference>
<evidence type="ECO:0000256" key="5">
    <source>
        <dbReference type="ARBA" id="ARBA00023273"/>
    </source>
</evidence>